<dbReference type="InterPro" id="IPR045864">
    <property type="entry name" value="aa-tRNA-synth_II/BPL/LPL"/>
</dbReference>
<dbReference type="PROSITE" id="PS50862">
    <property type="entry name" value="AA_TRNA_LIGASE_II"/>
    <property type="match status" value="1"/>
</dbReference>
<evidence type="ECO:0000256" key="1">
    <source>
        <dbReference type="ARBA" id="ARBA00022598"/>
    </source>
</evidence>
<dbReference type="Pfam" id="PF00152">
    <property type="entry name" value="tRNA-synt_2"/>
    <property type="match status" value="1"/>
</dbReference>
<dbReference type="GO" id="GO:0006430">
    <property type="term" value="P:lysyl-tRNA aminoacylation"/>
    <property type="evidence" value="ECO:0007669"/>
    <property type="project" value="TreeGrafter"/>
</dbReference>
<feature type="non-terminal residue" evidence="5">
    <location>
        <position position="1"/>
    </location>
</feature>
<name>X0TSX4_9ZZZZ</name>
<accession>X0TSX4</accession>
<dbReference type="Gene3D" id="3.30.930.10">
    <property type="entry name" value="Bira Bifunctional Protein, Domain 2"/>
    <property type="match status" value="1"/>
</dbReference>
<reference evidence="5" key="1">
    <citation type="journal article" date="2014" name="Front. Microbiol.">
        <title>High frequency of phylogenetically diverse reductive dehalogenase-homologous genes in deep subseafloor sedimentary metagenomes.</title>
        <authorList>
            <person name="Kawai M."/>
            <person name="Futagami T."/>
            <person name="Toyoda A."/>
            <person name="Takaki Y."/>
            <person name="Nishi S."/>
            <person name="Hori S."/>
            <person name="Arai W."/>
            <person name="Tsubouchi T."/>
            <person name="Morono Y."/>
            <person name="Uchiyama I."/>
            <person name="Ito T."/>
            <person name="Fujiyama A."/>
            <person name="Inagaki F."/>
            <person name="Takami H."/>
        </authorList>
    </citation>
    <scope>NUCLEOTIDE SEQUENCE</scope>
    <source>
        <strain evidence="5">Expedition CK06-06</strain>
    </source>
</reference>
<dbReference type="GO" id="GO:0004824">
    <property type="term" value="F:lysine-tRNA ligase activity"/>
    <property type="evidence" value="ECO:0007669"/>
    <property type="project" value="TreeGrafter"/>
</dbReference>
<dbReference type="InterPro" id="IPR006195">
    <property type="entry name" value="aa-tRNA-synth_II"/>
</dbReference>
<dbReference type="PANTHER" id="PTHR42918">
    <property type="entry name" value="LYSYL-TRNA SYNTHETASE"/>
    <property type="match status" value="1"/>
</dbReference>
<evidence type="ECO:0000256" key="2">
    <source>
        <dbReference type="ARBA" id="ARBA00022741"/>
    </source>
</evidence>
<keyword evidence="3" id="KW-0067">ATP-binding</keyword>
<protein>
    <recommendedName>
        <fullName evidence="4">Aminoacyl-transfer RNA synthetases class-II family profile domain-containing protein</fullName>
    </recommendedName>
</protein>
<dbReference type="AlphaFoldDB" id="X0TSX4"/>
<evidence type="ECO:0000313" key="5">
    <source>
        <dbReference type="EMBL" id="GAF96668.1"/>
    </source>
</evidence>
<keyword evidence="2" id="KW-0547">Nucleotide-binding</keyword>
<dbReference type="GO" id="GO:0005524">
    <property type="term" value="F:ATP binding"/>
    <property type="evidence" value="ECO:0007669"/>
    <property type="project" value="InterPro"/>
</dbReference>
<dbReference type="PANTHER" id="PTHR42918:SF15">
    <property type="entry name" value="LYSINE--TRNA LIGASE, CHLOROPLASTIC_MITOCHONDRIAL"/>
    <property type="match status" value="1"/>
</dbReference>
<dbReference type="EMBL" id="BARS01013427">
    <property type="protein sequence ID" value="GAF96668.1"/>
    <property type="molecule type" value="Genomic_DNA"/>
</dbReference>
<organism evidence="5">
    <name type="scientific">marine sediment metagenome</name>
    <dbReference type="NCBI Taxonomy" id="412755"/>
    <lineage>
        <taxon>unclassified sequences</taxon>
        <taxon>metagenomes</taxon>
        <taxon>ecological metagenomes</taxon>
    </lineage>
</organism>
<evidence type="ECO:0000259" key="4">
    <source>
        <dbReference type="PROSITE" id="PS50862"/>
    </source>
</evidence>
<keyword evidence="1" id="KW-0436">Ligase</keyword>
<gene>
    <name evidence="5" type="ORF">S01H1_23323</name>
</gene>
<feature type="domain" description="Aminoacyl-transfer RNA synthetases class-II family profile" evidence="4">
    <location>
        <begin position="18"/>
        <end position="148"/>
    </location>
</feature>
<feature type="non-terminal residue" evidence="5">
    <location>
        <position position="149"/>
    </location>
</feature>
<dbReference type="GO" id="GO:0000049">
    <property type="term" value="F:tRNA binding"/>
    <property type="evidence" value="ECO:0007669"/>
    <property type="project" value="TreeGrafter"/>
</dbReference>
<dbReference type="GO" id="GO:0005829">
    <property type="term" value="C:cytosol"/>
    <property type="evidence" value="ECO:0007669"/>
    <property type="project" value="TreeGrafter"/>
</dbReference>
<comment type="caution">
    <text evidence="5">The sequence shown here is derived from an EMBL/GenBank/DDBJ whole genome shotgun (WGS) entry which is preliminary data.</text>
</comment>
<evidence type="ECO:0000256" key="3">
    <source>
        <dbReference type="ARBA" id="ARBA00022840"/>
    </source>
</evidence>
<dbReference type="SUPFAM" id="SSF55681">
    <property type="entry name" value="Class II aaRS and biotin synthetases"/>
    <property type="match status" value="1"/>
</dbReference>
<dbReference type="InterPro" id="IPR004364">
    <property type="entry name" value="Aa-tRNA-synt_II"/>
</dbReference>
<proteinExistence type="predicted"/>
<sequence length="149" mass="17034">NAIRKQGLDVDESPSWAKLVDKLISTFVEPNLIQPTFVMDYPVELSPLAKRKRDDERLVERFEAFAGGMEIANAFTELNDPIEQRERFREQERLRALLGDEEAERVDEDFLVALDYGMPPTGGLGLGIDRLVMLLTDQQSIREVILFPQ</sequence>